<dbReference type="Proteomes" id="UP000176854">
    <property type="component" value="Unassembled WGS sequence"/>
</dbReference>
<reference evidence="3 4" key="1">
    <citation type="journal article" date="2016" name="Nat. Commun.">
        <title>Thousands of microbial genomes shed light on interconnected biogeochemical processes in an aquifer system.</title>
        <authorList>
            <person name="Anantharaman K."/>
            <person name="Brown C.T."/>
            <person name="Hug L.A."/>
            <person name="Sharon I."/>
            <person name="Castelle C.J."/>
            <person name="Probst A.J."/>
            <person name="Thomas B.C."/>
            <person name="Singh A."/>
            <person name="Wilkins M.J."/>
            <person name="Karaoz U."/>
            <person name="Brodie E.L."/>
            <person name="Williams K.H."/>
            <person name="Hubbard S.S."/>
            <person name="Banfield J.F."/>
        </authorList>
    </citation>
    <scope>NUCLEOTIDE SEQUENCE [LARGE SCALE GENOMIC DNA]</scope>
</reference>
<sequence length="311" mass="35283">MLGISINSDPQNKILEEIEKGLITGSGDRKQGSENRRIFTTIFTPNPELLVFAAKHPWFAELFNQADITLPDGVWLVKGQRFLRKSPDPLIPQRIAGVDFMEELVKLSVKRGISVGLIGGKGQVAVKALECLVQKYPGLQGWAMEAPEIKFKTHTSKFTKKYIFNSLISDSGSIDSFIHQAVSRIIKHNTQTVFVGLGAPKQEIFINKLKIQISKLKTTTQNSKLKNNWLKQSEPDTNYQQPETKNALILMSVGGAFDYISGRLRRAPPWVRRAGFEWLWRLIAEPWRVKRQLALFEFLILTLRQKITGLK</sequence>
<dbReference type="CDD" id="cd06533">
    <property type="entry name" value="Glyco_transf_WecG_TagA"/>
    <property type="match status" value="1"/>
</dbReference>
<comment type="caution">
    <text evidence="3">The sequence shown here is derived from an EMBL/GenBank/DDBJ whole genome shotgun (WGS) entry which is preliminary data.</text>
</comment>
<dbReference type="PANTHER" id="PTHR34136">
    <property type="match status" value="1"/>
</dbReference>
<proteinExistence type="predicted"/>
<dbReference type="EMBL" id="MFJC01000058">
    <property type="protein sequence ID" value="OGG08636.1"/>
    <property type="molecule type" value="Genomic_DNA"/>
</dbReference>
<evidence type="ECO:0000313" key="3">
    <source>
        <dbReference type="EMBL" id="OGG08636.1"/>
    </source>
</evidence>
<gene>
    <name evidence="3" type="ORF">A2154_02370</name>
</gene>
<protein>
    <submittedName>
        <fullName evidence="3">Uncharacterized protein</fullName>
    </submittedName>
</protein>
<name>A0A1F5Z875_9BACT</name>
<dbReference type="PANTHER" id="PTHR34136:SF1">
    <property type="entry name" value="UDP-N-ACETYL-D-MANNOSAMINURONIC ACID TRANSFERASE"/>
    <property type="match status" value="1"/>
</dbReference>
<dbReference type="AlphaFoldDB" id="A0A1F5Z875"/>
<keyword evidence="2" id="KW-0808">Transferase</keyword>
<dbReference type="STRING" id="1798373.A2154_02370"/>
<evidence type="ECO:0000256" key="2">
    <source>
        <dbReference type="ARBA" id="ARBA00022679"/>
    </source>
</evidence>
<dbReference type="Pfam" id="PF03808">
    <property type="entry name" value="Glyco_tran_WecG"/>
    <property type="match status" value="2"/>
</dbReference>
<keyword evidence="1" id="KW-0328">Glycosyltransferase</keyword>
<dbReference type="GO" id="GO:0016758">
    <property type="term" value="F:hexosyltransferase activity"/>
    <property type="evidence" value="ECO:0007669"/>
    <property type="project" value="TreeGrafter"/>
</dbReference>
<dbReference type="InterPro" id="IPR004629">
    <property type="entry name" value="WecG_TagA_CpsF"/>
</dbReference>
<evidence type="ECO:0000313" key="4">
    <source>
        <dbReference type="Proteomes" id="UP000176854"/>
    </source>
</evidence>
<organism evidence="3 4">
    <name type="scientific">Candidatus Gottesmanbacteria bacterium RBG_16_43_7</name>
    <dbReference type="NCBI Taxonomy" id="1798373"/>
    <lineage>
        <taxon>Bacteria</taxon>
        <taxon>Candidatus Gottesmaniibacteriota</taxon>
    </lineage>
</organism>
<accession>A0A1F5Z875</accession>
<evidence type="ECO:0000256" key="1">
    <source>
        <dbReference type="ARBA" id="ARBA00022676"/>
    </source>
</evidence>